<dbReference type="InterPro" id="IPR050090">
    <property type="entry name" value="Tyrosine_recombinase_XerCD"/>
</dbReference>
<comment type="caution">
    <text evidence="5">The sequence shown here is derived from an EMBL/GenBank/DDBJ whole genome shotgun (WGS) entry which is preliminary data.</text>
</comment>
<dbReference type="RefSeq" id="WP_376859123.1">
    <property type="nucleotide sequence ID" value="NZ_JBHSLA010000002.1"/>
</dbReference>
<protein>
    <submittedName>
        <fullName evidence="5">Tyrosine-type recombinase/integrase</fullName>
    </submittedName>
</protein>
<dbReference type="InterPro" id="IPR013762">
    <property type="entry name" value="Integrase-like_cat_sf"/>
</dbReference>
<evidence type="ECO:0000259" key="4">
    <source>
        <dbReference type="PROSITE" id="PS51898"/>
    </source>
</evidence>
<evidence type="ECO:0000256" key="1">
    <source>
        <dbReference type="ARBA" id="ARBA00008857"/>
    </source>
</evidence>
<dbReference type="SUPFAM" id="SSF56349">
    <property type="entry name" value="DNA breaking-rejoining enzymes"/>
    <property type="match status" value="1"/>
</dbReference>
<name>A0ABW0C670_9FLAO</name>
<dbReference type="PANTHER" id="PTHR30349:SF41">
    <property type="entry name" value="INTEGRASE_RECOMBINASE PROTEIN MJ0367-RELATED"/>
    <property type="match status" value="1"/>
</dbReference>
<evidence type="ECO:0000256" key="3">
    <source>
        <dbReference type="ARBA" id="ARBA00023172"/>
    </source>
</evidence>
<dbReference type="Pfam" id="PF00589">
    <property type="entry name" value="Phage_integrase"/>
    <property type="match status" value="1"/>
</dbReference>
<evidence type="ECO:0000313" key="6">
    <source>
        <dbReference type="Proteomes" id="UP001596162"/>
    </source>
</evidence>
<sequence>MKINDIDSSRMLIHVTDAKGNKDRYTILSTNALKDLREYYKQWKPQEYLFEGIKNKQYSTGSVGKIISAAAIKAGIRKHVTPHTLRHSFATHLLENGTDLRYIQLLLGHNSTKTTEIYTHVAKSSFDSIKNPLDL</sequence>
<proteinExistence type="inferred from homology"/>
<dbReference type="EMBL" id="JBHSLA010000002">
    <property type="protein sequence ID" value="MFC5194759.1"/>
    <property type="molecule type" value="Genomic_DNA"/>
</dbReference>
<comment type="similarity">
    <text evidence="1">Belongs to the 'phage' integrase family.</text>
</comment>
<keyword evidence="2" id="KW-0238">DNA-binding</keyword>
<dbReference type="Proteomes" id="UP001596162">
    <property type="component" value="Unassembled WGS sequence"/>
</dbReference>
<evidence type="ECO:0000313" key="5">
    <source>
        <dbReference type="EMBL" id="MFC5194759.1"/>
    </source>
</evidence>
<dbReference type="PANTHER" id="PTHR30349">
    <property type="entry name" value="PHAGE INTEGRASE-RELATED"/>
    <property type="match status" value="1"/>
</dbReference>
<evidence type="ECO:0000256" key="2">
    <source>
        <dbReference type="ARBA" id="ARBA00023125"/>
    </source>
</evidence>
<dbReference type="PROSITE" id="PS51898">
    <property type="entry name" value="TYR_RECOMBINASE"/>
    <property type="match status" value="1"/>
</dbReference>
<dbReference type="InterPro" id="IPR011010">
    <property type="entry name" value="DNA_brk_join_enz"/>
</dbReference>
<keyword evidence="6" id="KW-1185">Reference proteome</keyword>
<accession>A0ABW0C670</accession>
<dbReference type="InterPro" id="IPR002104">
    <property type="entry name" value="Integrase_catalytic"/>
</dbReference>
<organism evidence="5 6">
    <name type="scientific">Bizionia hallyeonensis</name>
    <dbReference type="NCBI Taxonomy" id="1123757"/>
    <lineage>
        <taxon>Bacteria</taxon>
        <taxon>Pseudomonadati</taxon>
        <taxon>Bacteroidota</taxon>
        <taxon>Flavobacteriia</taxon>
        <taxon>Flavobacteriales</taxon>
        <taxon>Flavobacteriaceae</taxon>
        <taxon>Bizionia</taxon>
    </lineage>
</organism>
<feature type="domain" description="Tyr recombinase" evidence="4">
    <location>
        <begin position="1"/>
        <end position="134"/>
    </location>
</feature>
<keyword evidence="3" id="KW-0233">DNA recombination</keyword>
<dbReference type="Gene3D" id="1.10.443.10">
    <property type="entry name" value="Intergrase catalytic core"/>
    <property type="match status" value="1"/>
</dbReference>
<gene>
    <name evidence="5" type="ORF">ACFPH8_05410</name>
</gene>
<reference evidence="6" key="1">
    <citation type="journal article" date="2019" name="Int. J. Syst. Evol. Microbiol.">
        <title>The Global Catalogue of Microorganisms (GCM) 10K type strain sequencing project: providing services to taxonomists for standard genome sequencing and annotation.</title>
        <authorList>
            <consortium name="The Broad Institute Genomics Platform"/>
            <consortium name="The Broad Institute Genome Sequencing Center for Infectious Disease"/>
            <person name="Wu L."/>
            <person name="Ma J."/>
        </authorList>
    </citation>
    <scope>NUCLEOTIDE SEQUENCE [LARGE SCALE GENOMIC DNA]</scope>
    <source>
        <strain evidence="6">JCM 17978</strain>
    </source>
</reference>